<protein>
    <submittedName>
        <fullName evidence="6">Muramoyltetrapeptide carboxypeptidase LdcA (Peptidoglycan recycling)</fullName>
    </submittedName>
</protein>
<keyword evidence="7" id="KW-1185">Reference proteome</keyword>
<dbReference type="GO" id="GO:0004180">
    <property type="term" value="F:carboxypeptidase activity"/>
    <property type="evidence" value="ECO:0007669"/>
    <property type="project" value="UniProtKB-KW"/>
</dbReference>
<dbReference type="RefSeq" id="WP_092783337.1">
    <property type="nucleotide sequence ID" value="NZ_FOGI01000011.1"/>
</dbReference>
<evidence type="ECO:0000259" key="4">
    <source>
        <dbReference type="Pfam" id="PF02016"/>
    </source>
</evidence>
<dbReference type="Gene3D" id="3.40.50.10740">
    <property type="entry name" value="Class I glutamine amidotransferase-like"/>
    <property type="match status" value="1"/>
</dbReference>
<evidence type="ECO:0000259" key="5">
    <source>
        <dbReference type="Pfam" id="PF17676"/>
    </source>
</evidence>
<dbReference type="InterPro" id="IPR027461">
    <property type="entry name" value="Carboxypeptidase_A_C_sf"/>
</dbReference>
<dbReference type="InterPro" id="IPR027478">
    <property type="entry name" value="LdcA_N"/>
</dbReference>
<gene>
    <name evidence="6" type="ORF">SAMN04487818_111127</name>
</gene>
<dbReference type="PANTHER" id="PTHR30237">
    <property type="entry name" value="MURAMOYLTETRAPEPTIDE CARBOXYPEPTIDASE"/>
    <property type="match status" value="1"/>
</dbReference>
<evidence type="ECO:0000313" key="7">
    <source>
        <dbReference type="Proteomes" id="UP000199051"/>
    </source>
</evidence>
<dbReference type="SUPFAM" id="SSF141986">
    <property type="entry name" value="LD-carboxypeptidase A C-terminal domain-like"/>
    <property type="match status" value="1"/>
</dbReference>
<keyword evidence="6" id="KW-0121">Carboxypeptidase</keyword>
<dbReference type="InterPro" id="IPR003507">
    <property type="entry name" value="S66_fam"/>
</dbReference>
<dbReference type="Proteomes" id="UP000199051">
    <property type="component" value="Unassembled WGS sequence"/>
</dbReference>
<evidence type="ECO:0000256" key="2">
    <source>
        <dbReference type="ARBA" id="ARBA00022801"/>
    </source>
</evidence>
<proteinExistence type="inferred from homology"/>
<evidence type="ECO:0000256" key="3">
    <source>
        <dbReference type="PIRSR" id="PIRSR028757-1"/>
    </source>
</evidence>
<keyword evidence="6" id="KW-0645">Protease</keyword>
<dbReference type="EMBL" id="FOGI01000011">
    <property type="protein sequence ID" value="SES36504.1"/>
    <property type="molecule type" value="Genomic_DNA"/>
</dbReference>
<dbReference type="InterPro" id="IPR029062">
    <property type="entry name" value="Class_I_gatase-like"/>
</dbReference>
<reference evidence="7" key="1">
    <citation type="submission" date="2016-10" db="EMBL/GenBank/DDBJ databases">
        <authorList>
            <person name="Varghese N."/>
            <person name="Submissions S."/>
        </authorList>
    </citation>
    <scope>NUCLEOTIDE SEQUENCE [LARGE SCALE GENOMIC DNA]</scope>
    <source>
        <strain evidence="7">DSM 44260</strain>
    </source>
</reference>
<dbReference type="PANTHER" id="PTHR30237:SF4">
    <property type="entry name" value="LD-CARBOXYPEPTIDASE C-TERMINAL DOMAIN-CONTAINING PROTEIN"/>
    <property type="match status" value="1"/>
</dbReference>
<dbReference type="PIRSF" id="PIRSF028757">
    <property type="entry name" value="LD-carboxypeptidase"/>
    <property type="match status" value="1"/>
</dbReference>
<feature type="domain" description="LD-carboxypeptidase N-terminal" evidence="4">
    <location>
        <begin position="2"/>
        <end position="68"/>
    </location>
</feature>
<feature type="domain" description="LD-carboxypeptidase C-terminal" evidence="5">
    <location>
        <begin position="141"/>
        <end position="255"/>
    </location>
</feature>
<dbReference type="CDD" id="cd07025">
    <property type="entry name" value="Peptidase_S66"/>
    <property type="match status" value="1"/>
</dbReference>
<feature type="active site" description="Charge relay system" evidence="3">
    <location>
        <position position="172"/>
    </location>
</feature>
<dbReference type="AlphaFoldDB" id="A0A1H9WRQ7"/>
<organism evidence="6 7">
    <name type="scientific">Actinokineospora terrae</name>
    <dbReference type="NCBI Taxonomy" id="155974"/>
    <lineage>
        <taxon>Bacteria</taxon>
        <taxon>Bacillati</taxon>
        <taxon>Actinomycetota</taxon>
        <taxon>Actinomycetes</taxon>
        <taxon>Pseudonocardiales</taxon>
        <taxon>Pseudonocardiaceae</taxon>
        <taxon>Actinokineospora</taxon>
    </lineage>
</organism>
<feature type="active site" description="Nucleophile" evidence="3">
    <location>
        <position position="48"/>
    </location>
</feature>
<evidence type="ECO:0000313" key="6">
    <source>
        <dbReference type="EMBL" id="SES36504.1"/>
    </source>
</evidence>
<dbReference type="InterPro" id="IPR040449">
    <property type="entry name" value="Peptidase_S66_N"/>
</dbReference>
<dbReference type="Pfam" id="PF02016">
    <property type="entry name" value="Peptidase_S66"/>
    <property type="match status" value="1"/>
</dbReference>
<sequence>MADLHAAFADPAVDAVIYAIGGRHSAQLLSALDFGLIADNPKVLCGYSDATTLLSAVHQQTGLVTFYGPALIPQFGELPEPYPETVEHFTRVVSTAAPAGVLPRFDYEVVDLDFDRREREQRPRDRRRPLPRKVLRGGWARGPAFAACLPSLCTLIGTPWMPDLAGHVLFLETPEPPYGAPTADSHLWHLRNAGVLDDVAAVVFGRPLGWSAEEDVAFEVAALECFGGGAFPVMAEVEFGHTNPIATIPLGVDVSVDGDEIAILGLAVA</sequence>
<name>A0A1H9WRQ7_9PSEU</name>
<evidence type="ECO:0000256" key="1">
    <source>
        <dbReference type="ARBA" id="ARBA00010233"/>
    </source>
</evidence>
<feature type="active site" description="Charge relay system" evidence="3">
    <location>
        <position position="241"/>
    </location>
</feature>
<dbReference type="Pfam" id="PF17676">
    <property type="entry name" value="Peptidase_S66C"/>
    <property type="match status" value="1"/>
</dbReference>
<dbReference type="Gene3D" id="3.50.30.60">
    <property type="entry name" value="LD-carboxypeptidase A C-terminal domain-like"/>
    <property type="match status" value="1"/>
</dbReference>
<keyword evidence="2" id="KW-0378">Hydrolase</keyword>
<comment type="similarity">
    <text evidence="1">Belongs to the peptidase S66 family.</text>
</comment>
<dbReference type="STRING" id="155974.SAMN04487818_111127"/>
<dbReference type="SUPFAM" id="SSF52317">
    <property type="entry name" value="Class I glutamine amidotransferase-like"/>
    <property type="match status" value="1"/>
</dbReference>
<dbReference type="InterPro" id="IPR040921">
    <property type="entry name" value="Peptidase_S66C"/>
</dbReference>
<accession>A0A1H9WRQ7</accession>